<keyword evidence="11" id="KW-0472">Membrane</keyword>
<evidence type="ECO:0000256" key="2">
    <source>
        <dbReference type="ARBA" id="ARBA00022527"/>
    </source>
</evidence>
<dbReference type="NCBIfam" id="NF033483">
    <property type="entry name" value="PknB_PASTA_kin"/>
    <property type="match status" value="1"/>
</dbReference>
<dbReference type="SMART" id="SM00740">
    <property type="entry name" value="PASTA"/>
    <property type="match status" value="4"/>
</dbReference>
<keyword evidence="5 10" id="KW-0547">Nucleotide-binding</keyword>
<evidence type="ECO:0000256" key="6">
    <source>
        <dbReference type="ARBA" id="ARBA00022777"/>
    </source>
</evidence>
<feature type="domain" description="PASTA" evidence="13">
    <location>
        <begin position="404"/>
        <end position="470"/>
    </location>
</feature>
<dbReference type="SMART" id="SM00220">
    <property type="entry name" value="S_TKc"/>
    <property type="match status" value="1"/>
</dbReference>
<dbReference type="Gene3D" id="1.10.510.10">
    <property type="entry name" value="Transferase(Phosphotransferase) domain 1"/>
    <property type="match status" value="1"/>
</dbReference>
<evidence type="ECO:0000256" key="4">
    <source>
        <dbReference type="ARBA" id="ARBA00022737"/>
    </source>
</evidence>
<dbReference type="PROSITE" id="PS50011">
    <property type="entry name" value="PROTEIN_KINASE_DOM"/>
    <property type="match status" value="1"/>
</dbReference>
<keyword evidence="11" id="KW-0812">Transmembrane</keyword>
<dbReference type="FunFam" id="1.10.510.10:FF:000021">
    <property type="entry name" value="Serine/threonine protein kinase"/>
    <property type="match status" value="1"/>
</dbReference>
<dbReference type="PANTHER" id="PTHR43289:SF6">
    <property type="entry name" value="SERINE_THREONINE-PROTEIN KINASE NEKL-3"/>
    <property type="match status" value="1"/>
</dbReference>
<gene>
    <name evidence="14" type="primary">pknB</name>
    <name evidence="14" type="ORF">QPX42_05220</name>
</gene>
<dbReference type="GO" id="GO:0004674">
    <property type="term" value="F:protein serine/threonine kinase activity"/>
    <property type="evidence" value="ECO:0007669"/>
    <property type="project" value="UniProtKB-KW"/>
</dbReference>
<dbReference type="GO" id="GO:0045717">
    <property type="term" value="P:negative regulation of fatty acid biosynthetic process"/>
    <property type="evidence" value="ECO:0007669"/>
    <property type="project" value="UniProtKB-ARBA"/>
</dbReference>
<feature type="domain" description="PASTA" evidence="13">
    <location>
        <begin position="540"/>
        <end position="606"/>
    </location>
</feature>
<dbReference type="InterPro" id="IPR000719">
    <property type="entry name" value="Prot_kinase_dom"/>
</dbReference>
<evidence type="ECO:0000256" key="10">
    <source>
        <dbReference type="PROSITE-ProRule" id="PRU10141"/>
    </source>
</evidence>
<name>A0AAP4BUE7_9CORY</name>
<dbReference type="SUPFAM" id="SSF56112">
    <property type="entry name" value="Protein kinase-like (PK-like)"/>
    <property type="match status" value="1"/>
</dbReference>
<protein>
    <recommendedName>
        <fullName evidence="1">non-specific serine/threonine protein kinase</fullName>
        <ecNumber evidence="1">2.7.11.1</ecNumber>
    </recommendedName>
</protein>
<evidence type="ECO:0000256" key="11">
    <source>
        <dbReference type="SAM" id="Phobius"/>
    </source>
</evidence>
<evidence type="ECO:0000313" key="14">
    <source>
        <dbReference type="EMBL" id="MDK4306951.1"/>
    </source>
</evidence>
<evidence type="ECO:0000256" key="8">
    <source>
        <dbReference type="ARBA" id="ARBA00047899"/>
    </source>
</evidence>
<keyword evidence="11" id="KW-1133">Transmembrane helix</keyword>
<organism evidence="14 15">
    <name type="scientific">Corynebacterium pseudodiphtheriticum</name>
    <dbReference type="NCBI Taxonomy" id="37637"/>
    <lineage>
        <taxon>Bacteria</taxon>
        <taxon>Bacillati</taxon>
        <taxon>Actinomycetota</taxon>
        <taxon>Actinomycetes</taxon>
        <taxon>Mycobacteriales</taxon>
        <taxon>Corynebacteriaceae</taxon>
        <taxon>Corynebacterium</taxon>
    </lineage>
</organism>
<dbReference type="EMBL" id="JASNVH010000007">
    <property type="protein sequence ID" value="MDK4306951.1"/>
    <property type="molecule type" value="Genomic_DNA"/>
</dbReference>
<dbReference type="RefSeq" id="WP_284589308.1">
    <property type="nucleotide sequence ID" value="NZ_JASNUC010000019.1"/>
</dbReference>
<dbReference type="PROSITE" id="PS51178">
    <property type="entry name" value="PASTA"/>
    <property type="match status" value="4"/>
</dbReference>
<dbReference type="InterPro" id="IPR017441">
    <property type="entry name" value="Protein_kinase_ATP_BS"/>
</dbReference>
<dbReference type="Gene3D" id="3.30.200.20">
    <property type="entry name" value="Phosphorylase Kinase, domain 1"/>
    <property type="match status" value="1"/>
</dbReference>
<evidence type="ECO:0000259" key="13">
    <source>
        <dbReference type="PROSITE" id="PS51178"/>
    </source>
</evidence>
<comment type="catalytic activity">
    <reaction evidence="9">
        <text>L-seryl-[protein] + ATP = O-phospho-L-seryl-[protein] + ADP + H(+)</text>
        <dbReference type="Rhea" id="RHEA:17989"/>
        <dbReference type="Rhea" id="RHEA-COMP:9863"/>
        <dbReference type="Rhea" id="RHEA-COMP:11604"/>
        <dbReference type="ChEBI" id="CHEBI:15378"/>
        <dbReference type="ChEBI" id="CHEBI:29999"/>
        <dbReference type="ChEBI" id="CHEBI:30616"/>
        <dbReference type="ChEBI" id="CHEBI:83421"/>
        <dbReference type="ChEBI" id="CHEBI:456216"/>
        <dbReference type="EC" id="2.7.11.1"/>
    </reaction>
</comment>
<dbReference type="AlphaFoldDB" id="A0AAP4BUE7"/>
<evidence type="ECO:0000256" key="9">
    <source>
        <dbReference type="ARBA" id="ARBA00048679"/>
    </source>
</evidence>
<evidence type="ECO:0000313" key="15">
    <source>
        <dbReference type="Proteomes" id="UP001224412"/>
    </source>
</evidence>
<comment type="catalytic activity">
    <reaction evidence="8">
        <text>L-threonyl-[protein] + ATP = O-phospho-L-threonyl-[protein] + ADP + H(+)</text>
        <dbReference type="Rhea" id="RHEA:46608"/>
        <dbReference type="Rhea" id="RHEA-COMP:11060"/>
        <dbReference type="Rhea" id="RHEA-COMP:11605"/>
        <dbReference type="ChEBI" id="CHEBI:15378"/>
        <dbReference type="ChEBI" id="CHEBI:30013"/>
        <dbReference type="ChEBI" id="CHEBI:30616"/>
        <dbReference type="ChEBI" id="CHEBI:61977"/>
        <dbReference type="ChEBI" id="CHEBI:456216"/>
        <dbReference type="EC" id="2.7.11.1"/>
    </reaction>
</comment>
<evidence type="ECO:0000256" key="1">
    <source>
        <dbReference type="ARBA" id="ARBA00012513"/>
    </source>
</evidence>
<dbReference type="Pfam" id="PF00069">
    <property type="entry name" value="Pkinase"/>
    <property type="match status" value="1"/>
</dbReference>
<sequence length="687" mass="73949">MNYSLAQRYELGEIIGSGGMSDVYAAQDTLLGRDVAVKMLRSEMARDMNFRERFRREARNSSKLNHPNIVAVYDTGEETIDGIGIPYIVMERIHGNTLRDLLRNDGPMSPQEAAEILQPVCSALQASHDAGIIHRDIKPANIMLTNTGMVKVMDFGIARALDDSTSAMTQTSAVIGTAQYLSPEQARGKNADARSDVYALGCVLYEAITGGTPFQGETPFAVAYQHVQEDVTPPSERMPEIDLAPTALLNVDAVVMTSMAKHPGDRYQSAAEMGQDLELLSRGSVTQAARAHVAPSQEQFPTQTVGYPETHAAQPQQAYPETAMAGAPGPASAAGTAAGAARALPANAPGAHTAPPTATMAKPSSHLRWLVAFIMIALLVIGAGYAWSVLNDRDSRRQSDNLAQSETVSLPNIIGLERNEAIAKLEEVGLRPEIVDAPDPEIPEHHVVRTNPSVGSQLQRNTTVTVTVSTGKEDTQVPRLVNMTPQEASAALAEVGLELEPEVDEEFSDSVEQGRITRHEPAAGANLPKGSRVRVTISRGPEIVDVRVPSLTGMKWSQARETLESLGFVPKPQFVDSLEPADRVLGVDGAGQMRPEGSDVRVEVSNGLLTTMPDITRKNRSQALNALRDAGWEASESKLLTGEPVDTAVVTDQGLIAVTSPSPGETIRKDQEINVRFYEFNLRALVP</sequence>
<dbReference type="InterPro" id="IPR008271">
    <property type="entry name" value="Ser/Thr_kinase_AS"/>
</dbReference>
<keyword evidence="3" id="KW-0808">Transferase</keyword>
<dbReference type="EC" id="2.7.11.1" evidence="1"/>
<keyword evidence="2" id="KW-0723">Serine/threonine-protein kinase</keyword>
<evidence type="ECO:0000256" key="5">
    <source>
        <dbReference type="ARBA" id="ARBA00022741"/>
    </source>
</evidence>
<dbReference type="FunFam" id="3.30.200.20:FF:000035">
    <property type="entry name" value="Serine/threonine protein kinase Stk1"/>
    <property type="match status" value="1"/>
</dbReference>
<dbReference type="PANTHER" id="PTHR43289">
    <property type="entry name" value="MITOGEN-ACTIVATED PROTEIN KINASE KINASE KINASE 20-RELATED"/>
    <property type="match status" value="1"/>
</dbReference>
<dbReference type="PROSITE" id="PS00108">
    <property type="entry name" value="PROTEIN_KINASE_ST"/>
    <property type="match status" value="1"/>
</dbReference>
<keyword evidence="6 14" id="KW-0418">Kinase</keyword>
<evidence type="ECO:0000256" key="7">
    <source>
        <dbReference type="ARBA" id="ARBA00022840"/>
    </source>
</evidence>
<feature type="binding site" evidence="10">
    <location>
        <position position="38"/>
    </location>
    <ligand>
        <name>ATP</name>
        <dbReference type="ChEBI" id="CHEBI:30616"/>
    </ligand>
</feature>
<dbReference type="CDD" id="cd06577">
    <property type="entry name" value="PASTA_pknB"/>
    <property type="match status" value="4"/>
</dbReference>
<feature type="domain" description="Protein kinase" evidence="12">
    <location>
        <begin position="9"/>
        <end position="280"/>
    </location>
</feature>
<dbReference type="InterPro" id="IPR011009">
    <property type="entry name" value="Kinase-like_dom_sf"/>
</dbReference>
<dbReference type="PROSITE" id="PS00107">
    <property type="entry name" value="PROTEIN_KINASE_ATP"/>
    <property type="match status" value="1"/>
</dbReference>
<keyword evidence="4" id="KW-0677">Repeat</keyword>
<reference evidence="14" key="1">
    <citation type="submission" date="2023-05" db="EMBL/GenBank/DDBJ databases">
        <title>Metabolic capabilities are highly conserved among human nasal-associated Corynebacterium species in pangenomic analyses.</title>
        <authorList>
            <person name="Tran T.H."/>
            <person name="Roberts A.Q."/>
            <person name="Escapa I.F."/>
            <person name="Gao W."/>
            <person name="Conlan S."/>
            <person name="Kong H."/>
            <person name="Segre J.A."/>
            <person name="Kelly M.S."/>
            <person name="Lemon K.P."/>
        </authorList>
    </citation>
    <scope>NUCLEOTIDE SEQUENCE</scope>
    <source>
        <strain evidence="14">KPL2773</strain>
    </source>
</reference>
<dbReference type="Pfam" id="PF03793">
    <property type="entry name" value="PASTA"/>
    <property type="match status" value="4"/>
</dbReference>
<dbReference type="Gene3D" id="3.30.10.20">
    <property type="match status" value="4"/>
</dbReference>
<evidence type="ECO:0000256" key="3">
    <source>
        <dbReference type="ARBA" id="ARBA00022679"/>
    </source>
</evidence>
<dbReference type="GO" id="GO:0005524">
    <property type="term" value="F:ATP binding"/>
    <property type="evidence" value="ECO:0007669"/>
    <property type="project" value="UniProtKB-UniRule"/>
</dbReference>
<comment type="caution">
    <text evidence="14">The sequence shown here is derived from an EMBL/GenBank/DDBJ whole genome shotgun (WGS) entry which is preliminary data.</text>
</comment>
<accession>A0AAP4BUE7</accession>
<proteinExistence type="predicted"/>
<dbReference type="CDD" id="cd14014">
    <property type="entry name" value="STKc_PknB_like"/>
    <property type="match status" value="1"/>
</dbReference>
<keyword evidence="7 10" id="KW-0067">ATP-binding</keyword>
<evidence type="ECO:0000259" key="12">
    <source>
        <dbReference type="PROSITE" id="PS50011"/>
    </source>
</evidence>
<feature type="transmembrane region" description="Helical" evidence="11">
    <location>
        <begin position="369"/>
        <end position="390"/>
    </location>
</feature>
<dbReference type="InterPro" id="IPR005543">
    <property type="entry name" value="PASTA_dom"/>
</dbReference>
<feature type="domain" description="PASTA" evidence="13">
    <location>
        <begin position="610"/>
        <end position="679"/>
    </location>
</feature>
<dbReference type="Proteomes" id="UP001224412">
    <property type="component" value="Unassembled WGS sequence"/>
</dbReference>
<feature type="domain" description="PASTA" evidence="13">
    <location>
        <begin position="471"/>
        <end position="539"/>
    </location>
</feature>